<dbReference type="GO" id="GO:0016491">
    <property type="term" value="F:oxidoreductase activity"/>
    <property type="evidence" value="ECO:0007669"/>
    <property type="project" value="UniProtKB-KW"/>
</dbReference>
<feature type="domain" description="Enoyl reductase (ER)" evidence="6">
    <location>
        <begin position="14"/>
        <end position="349"/>
    </location>
</feature>
<dbReference type="AlphaFoldDB" id="A0A540VJ00"/>
<keyword evidence="5" id="KW-0560">Oxidoreductase</keyword>
<comment type="cofactor">
    <cofactor evidence="1">
        <name>Zn(2+)</name>
        <dbReference type="ChEBI" id="CHEBI:29105"/>
    </cofactor>
</comment>
<dbReference type="PANTHER" id="PTHR43350:SF19">
    <property type="entry name" value="D-GULOSIDE 3-DEHYDROGENASE"/>
    <property type="match status" value="1"/>
</dbReference>
<dbReference type="InterPro" id="IPR013149">
    <property type="entry name" value="ADH-like_C"/>
</dbReference>
<comment type="caution">
    <text evidence="7">The sequence shown here is derived from an EMBL/GenBank/DDBJ whole genome shotgun (WGS) entry which is preliminary data.</text>
</comment>
<dbReference type="EMBL" id="VIGC01000006">
    <property type="protein sequence ID" value="TQE96729.1"/>
    <property type="molecule type" value="Genomic_DNA"/>
</dbReference>
<dbReference type="CDD" id="cd08255">
    <property type="entry name" value="2-desacetyl-2-hydroxyethyl_bacteriochlorophyllide_like"/>
    <property type="match status" value="1"/>
</dbReference>
<dbReference type="Gene3D" id="3.90.180.10">
    <property type="entry name" value="Medium-chain alcohol dehydrogenases, catalytic domain"/>
    <property type="match status" value="2"/>
</dbReference>
<dbReference type="SUPFAM" id="SSF51735">
    <property type="entry name" value="NAD(P)-binding Rossmann-fold domains"/>
    <property type="match status" value="1"/>
</dbReference>
<dbReference type="InParanoid" id="A0A540VJ00"/>
<dbReference type="Pfam" id="PF00107">
    <property type="entry name" value="ADH_zinc_N"/>
    <property type="match status" value="1"/>
</dbReference>
<reference evidence="7 8" key="1">
    <citation type="submission" date="2019-06" db="EMBL/GenBank/DDBJ databases">
        <title>Genome sequence of Litorilinea aerophila BAA-2444.</title>
        <authorList>
            <person name="Maclea K.S."/>
            <person name="Maurais E.G."/>
            <person name="Iannazzi L.C."/>
        </authorList>
    </citation>
    <scope>NUCLEOTIDE SEQUENCE [LARGE SCALE GENOMIC DNA]</scope>
    <source>
        <strain evidence="7 8">ATCC BAA-2444</strain>
    </source>
</reference>
<dbReference type="OrthoDB" id="9769198at2"/>
<evidence type="ECO:0000256" key="2">
    <source>
        <dbReference type="ARBA" id="ARBA00008072"/>
    </source>
</evidence>
<dbReference type="SMART" id="SM00829">
    <property type="entry name" value="PKS_ER"/>
    <property type="match status" value="1"/>
</dbReference>
<gene>
    <name evidence="7" type="ORF">FKZ61_05560</name>
</gene>
<organism evidence="7 8">
    <name type="scientific">Litorilinea aerophila</name>
    <dbReference type="NCBI Taxonomy" id="1204385"/>
    <lineage>
        <taxon>Bacteria</taxon>
        <taxon>Bacillati</taxon>
        <taxon>Chloroflexota</taxon>
        <taxon>Caldilineae</taxon>
        <taxon>Caldilineales</taxon>
        <taxon>Caldilineaceae</taxon>
        <taxon>Litorilinea</taxon>
    </lineage>
</organism>
<dbReference type="GO" id="GO:0046872">
    <property type="term" value="F:metal ion binding"/>
    <property type="evidence" value="ECO:0007669"/>
    <property type="project" value="UniProtKB-KW"/>
</dbReference>
<keyword evidence="4" id="KW-0862">Zinc</keyword>
<evidence type="ECO:0000256" key="1">
    <source>
        <dbReference type="ARBA" id="ARBA00001947"/>
    </source>
</evidence>
<dbReference type="PANTHER" id="PTHR43350">
    <property type="entry name" value="NAD-DEPENDENT ALCOHOL DEHYDROGENASE"/>
    <property type="match status" value="1"/>
</dbReference>
<dbReference type="InterPro" id="IPR011032">
    <property type="entry name" value="GroES-like_sf"/>
</dbReference>
<evidence type="ECO:0000256" key="5">
    <source>
        <dbReference type="ARBA" id="ARBA00023002"/>
    </source>
</evidence>
<dbReference type="Gene3D" id="3.40.50.720">
    <property type="entry name" value="NAD(P)-binding Rossmann-like Domain"/>
    <property type="match status" value="1"/>
</dbReference>
<dbReference type="SUPFAM" id="SSF50129">
    <property type="entry name" value="GroES-like"/>
    <property type="match status" value="1"/>
</dbReference>
<sequence>MERHGKRLVLQPDGQVTIEPFHVPQPGPDQILVRIALTQVSAGSEINAVRRRRQATPAERARFAPTGLGYTAIGRVAAVGQEIRDYAVGDYVLCSGNHGTHWLVTPDKALAYDTVPQEYNIEKLPEGIPETTAAFCVLGDVALHGVRLGQIQIGESVAIHGLGVIGLLAVQLCRLSGAYPVIGLDLVEERLALARRLGASHTIDVRAQEPAPAIHALTLLPWRWRGALPGLEPGSGAEAQLHCTSFIGNYPELIKAAADRGRIILVGATAGSVAIESQELFRREITIRGSYQTGMAEPHPYWPWSRARNRHVILDLIRRGELQVEPLISHVVPYTDAPELYDLMMAGGAGWLSVFFRWE</sequence>
<evidence type="ECO:0000256" key="3">
    <source>
        <dbReference type="ARBA" id="ARBA00022723"/>
    </source>
</evidence>
<accession>A0A540VJ00</accession>
<dbReference type="InterPro" id="IPR020843">
    <property type="entry name" value="ER"/>
</dbReference>
<evidence type="ECO:0000259" key="6">
    <source>
        <dbReference type="SMART" id="SM00829"/>
    </source>
</evidence>
<evidence type="ECO:0000313" key="7">
    <source>
        <dbReference type="EMBL" id="TQE96729.1"/>
    </source>
</evidence>
<name>A0A540VJ00_9CHLR</name>
<dbReference type="RefSeq" id="WP_141609101.1">
    <property type="nucleotide sequence ID" value="NZ_VIGC02000006.1"/>
</dbReference>
<dbReference type="Proteomes" id="UP000317371">
    <property type="component" value="Unassembled WGS sequence"/>
</dbReference>
<evidence type="ECO:0000313" key="8">
    <source>
        <dbReference type="Proteomes" id="UP000317371"/>
    </source>
</evidence>
<dbReference type="InterPro" id="IPR036291">
    <property type="entry name" value="NAD(P)-bd_dom_sf"/>
</dbReference>
<keyword evidence="8" id="KW-1185">Reference proteome</keyword>
<proteinExistence type="inferred from homology"/>
<comment type="similarity">
    <text evidence="2">Belongs to the zinc-containing alcohol dehydrogenase family.</text>
</comment>
<keyword evidence="3" id="KW-0479">Metal-binding</keyword>
<evidence type="ECO:0000256" key="4">
    <source>
        <dbReference type="ARBA" id="ARBA00022833"/>
    </source>
</evidence>
<protein>
    <submittedName>
        <fullName evidence="7">Zinc-binding alcohol dehydrogenase</fullName>
    </submittedName>
</protein>